<organism evidence="3 4">
    <name type="scientific">Phyllobacterium brassicacearum</name>
    <dbReference type="NCBI Taxonomy" id="314235"/>
    <lineage>
        <taxon>Bacteria</taxon>
        <taxon>Pseudomonadati</taxon>
        <taxon>Pseudomonadota</taxon>
        <taxon>Alphaproteobacteria</taxon>
        <taxon>Hyphomicrobiales</taxon>
        <taxon>Phyllobacteriaceae</taxon>
        <taxon>Phyllobacterium</taxon>
    </lineage>
</organism>
<dbReference type="AlphaFoldDB" id="A0A2P7BQF8"/>
<evidence type="ECO:0000313" key="3">
    <source>
        <dbReference type="EMBL" id="PSH68718.1"/>
    </source>
</evidence>
<feature type="region of interest" description="Disordered" evidence="1">
    <location>
        <begin position="238"/>
        <end position="257"/>
    </location>
</feature>
<reference evidence="4" key="1">
    <citation type="submission" date="2017-11" db="EMBL/GenBank/DDBJ databases">
        <authorList>
            <person name="Kuznetsova I."/>
            <person name="Sazanova A."/>
            <person name="Chirak E."/>
            <person name="Safronova V."/>
            <person name="Willems A."/>
        </authorList>
    </citation>
    <scope>NUCLEOTIDE SEQUENCE [LARGE SCALE GENOMIC DNA]</scope>
    <source>
        <strain evidence="4">STM 196</strain>
    </source>
</reference>
<evidence type="ECO:0000256" key="1">
    <source>
        <dbReference type="SAM" id="MobiDB-lite"/>
    </source>
</evidence>
<proteinExistence type="predicted"/>
<dbReference type="Proteomes" id="UP000241444">
    <property type="component" value="Unassembled WGS sequence"/>
</dbReference>
<dbReference type="RefSeq" id="WP_106711571.1">
    <property type="nucleotide sequence ID" value="NZ_PGGO01000008.1"/>
</dbReference>
<dbReference type="Pfam" id="PF13643">
    <property type="entry name" value="DUF4145"/>
    <property type="match status" value="1"/>
</dbReference>
<name>A0A2P7BQF8_9HYPH</name>
<dbReference type="EMBL" id="PGGO01000008">
    <property type="protein sequence ID" value="PSH68718.1"/>
    <property type="molecule type" value="Genomic_DNA"/>
</dbReference>
<comment type="caution">
    <text evidence="3">The sequence shown here is derived from an EMBL/GenBank/DDBJ whole genome shotgun (WGS) entry which is preliminary data.</text>
</comment>
<keyword evidence="4" id="KW-1185">Reference proteome</keyword>
<sequence>MNAFDWTCPHCGRSQIVETRTYDSRRSHLDIGDTAHGMLGLDWTAIRCTNHQCKEVTLSAQLIRIKRGPNSDHIRLGHPIETWLLRPTSNAKPQPDYIPQVLRLDYVEACLIKDLSPKASATLSRRCLQGMIRDFCGIAKGNLNDEISALRKLVEADQAPRGVEAETMEAIDAVRQIGNIGAHMEKDISLIVEVEPNEAQAMIELIEMLFDEWYVSQHERQLKLERVKSIANAKQAVKKGQKNEGAIPVPDDLSGTD</sequence>
<gene>
    <name evidence="3" type="ORF">CU102_12270</name>
</gene>
<dbReference type="InterPro" id="IPR025285">
    <property type="entry name" value="DUF4145"/>
</dbReference>
<accession>A0A2P7BQF8</accession>
<evidence type="ECO:0000259" key="2">
    <source>
        <dbReference type="Pfam" id="PF13643"/>
    </source>
</evidence>
<feature type="domain" description="DUF4145" evidence="2">
    <location>
        <begin position="108"/>
        <end position="206"/>
    </location>
</feature>
<dbReference type="OrthoDB" id="9808624at2"/>
<protein>
    <recommendedName>
        <fullName evidence="2">DUF4145 domain-containing protein</fullName>
    </recommendedName>
</protein>
<evidence type="ECO:0000313" key="4">
    <source>
        <dbReference type="Proteomes" id="UP000241444"/>
    </source>
</evidence>